<evidence type="ECO:0000256" key="1">
    <source>
        <dbReference type="ARBA" id="ARBA00022729"/>
    </source>
</evidence>
<dbReference type="RefSeq" id="WP_246908021.1">
    <property type="nucleotide sequence ID" value="NZ_JALJRB010000011.1"/>
</dbReference>
<reference evidence="3" key="1">
    <citation type="submission" date="2022-04" db="EMBL/GenBank/DDBJ databases">
        <title>Desulfatitalea alkaliphila sp. nov., a novel anaerobic sulfate-reducing bacterium isolated from terrestrial mud volcano, Taman Peninsula, Russia.</title>
        <authorList>
            <person name="Khomyakova M.A."/>
            <person name="Merkel A.Y."/>
            <person name="Slobodkin A.I."/>
        </authorList>
    </citation>
    <scope>NUCLEOTIDE SEQUENCE</scope>
    <source>
        <strain evidence="3">M08but</strain>
    </source>
</reference>
<evidence type="ECO:0000256" key="2">
    <source>
        <dbReference type="SAM" id="SignalP"/>
    </source>
</evidence>
<dbReference type="GO" id="GO:0055085">
    <property type="term" value="P:transmembrane transport"/>
    <property type="evidence" value="ECO:0007669"/>
    <property type="project" value="InterPro"/>
</dbReference>
<dbReference type="EMBL" id="JALJRB010000011">
    <property type="protein sequence ID" value="MCJ8501232.1"/>
    <property type="molecule type" value="Genomic_DNA"/>
</dbReference>
<proteinExistence type="predicted"/>
<evidence type="ECO:0000313" key="4">
    <source>
        <dbReference type="Proteomes" id="UP001165427"/>
    </source>
</evidence>
<name>A0AA41R398_9BACT</name>
<gene>
    <name evidence="3" type="primary">dctP</name>
    <name evidence="3" type="ORF">MRX98_11665</name>
</gene>
<keyword evidence="1 2" id="KW-0732">Signal</keyword>
<dbReference type="PANTHER" id="PTHR33376:SF5">
    <property type="entry name" value="EXTRACYTOPLASMIC SOLUTE RECEPTOR PROTEIN"/>
    <property type="match status" value="1"/>
</dbReference>
<dbReference type="NCBIfam" id="NF037995">
    <property type="entry name" value="TRAP_S1"/>
    <property type="match status" value="1"/>
</dbReference>
<comment type="caution">
    <text evidence="3">The sequence shown here is derived from an EMBL/GenBank/DDBJ whole genome shotgun (WGS) entry which is preliminary data.</text>
</comment>
<dbReference type="Proteomes" id="UP001165427">
    <property type="component" value="Unassembled WGS sequence"/>
</dbReference>
<feature type="chain" id="PRO_5041422506" evidence="2">
    <location>
        <begin position="29"/>
        <end position="345"/>
    </location>
</feature>
<organism evidence="3 4">
    <name type="scientific">Desulfatitalea alkaliphila</name>
    <dbReference type="NCBI Taxonomy" id="2929485"/>
    <lineage>
        <taxon>Bacteria</taxon>
        <taxon>Pseudomonadati</taxon>
        <taxon>Thermodesulfobacteriota</taxon>
        <taxon>Desulfobacteria</taxon>
        <taxon>Desulfobacterales</taxon>
        <taxon>Desulfosarcinaceae</taxon>
        <taxon>Desulfatitalea</taxon>
    </lineage>
</organism>
<dbReference type="InterPro" id="IPR018389">
    <property type="entry name" value="DctP_fam"/>
</dbReference>
<protein>
    <submittedName>
        <fullName evidence="3">TRAP transporter substrate-binding protein DctP</fullName>
    </submittedName>
</protein>
<dbReference type="PANTHER" id="PTHR33376">
    <property type="match status" value="1"/>
</dbReference>
<keyword evidence="4" id="KW-1185">Reference proteome</keyword>
<feature type="signal peptide" evidence="2">
    <location>
        <begin position="1"/>
        <end position="28"/>
    </location>
</feature>
<dbReference type="Pfam" id="PF03480">
    <property type="entry name" value="DctP"/>
    <property type="match status" value="1"/>
</dbReference>
<accession>A0AA41R398</accession>
<dbReference type="AlphaFoldDB" id="A0AA41R398"/>
<dbReference type="InterPro" id="IPR038404">
    <property type="entry name" value="TRAP_DctP_sf"/>
</dbReference>
<dbReference type="Gene3D" id="3.40.190.170">
    <property type="entry name" value="Bacterial extracellular solute-binding protein, family 7"/>
    <property type="match status" value="1"/>
</dbReference>
<evidence type="ECO:0000313" key="3">
    <source>
        <dbReference type="EMBL" id="MCJ8501232.1"/>
    </source>
</evidence>
<sequence>MKRFLMSLMILSLICMGTLGMVPQTAQAQDVITWRCPAHFPAASSSFKDSVQFVSALIKERTNGRFIIEPYAAGSLIPGPEVFNAVKRGMVPIGMTSSAYDMARVPILNVVAGLPLNFAAEWEGVYFHQWMGFEQLVKDDMLKNHGLLFFSDRIYTTELSLKKPVRSMDDFKGLKLRSSGIMQKYLTSIGAAATMIPGGDIYAGLASGMLDGAHWGAVQGSSSMKFYEINKYHLKPALNVAATDIWVINKNAFDKLPADIQEILTRTLEEHFWRRTNQYQYLEELELAKVQKEHDVTVLTIPPAEFSKMQAAAIKIWDEVAALSPDCAKAVEMIKEFNRSMGRLP</sequence>